<evidence type="ECO:0000313" key="2">
    <source>
        <dbReference type="Proteomes" id="UP000006701"/>
    </source>
</evidence>
<keyword evidence="2" id="KW-1185">Reference proteome</keyword>
<dbReference type="AlphaFoldDB" id="A1CLS6"/>
<dbReference type="RefSeq" id="XP_001270481.1">
    <property type="nucleotide sequence ID" value="XM_001270480.1"/>
</dbReference>
<dbReference type="Proteomes" id="UP000006701">
    <property type="component" value="Unassembled WGS sequence"/>
</dbReference>
<protein>
    <submittedName>
        <fullName evidence="1">Uncharacterized protein</fullName>
    </submittedName>
</protein>
<dbReference type="VEuPathDB" id="FungiDB:ACLA_078030"/>
<sequence>MAIYVLQYEYILRQRVGAKFPTFGREFIRVASGQFSQEGKITDNEPWMEEIGDPVPAIGRAQPSTAQAG</sequence>
<reference evidence="1 2" key="1">
    <citation type="journal article" date="2008" name="PLoS Genet.">
        <title>Genomic islands in the pathogenic filamentous fungus Aspergillus fumigatus.</title>
        <authorList>
            <person name="Fedorova N.D."/>
            <person name="Khaldi N."/>
            <person name="Joardar V.S."/>
            <person name="Maiti R."/>
            <person name="Amedeo P."/>
            <person name="Anderson M.J."/>
            <person name="Crabtree J."/>
            <person name="Silva J.C."/>
            <person name="Badger J.H."/>
            <person name="Albarraq A."/>
            <person name="Angiuoli S."/>
            <person name="Bussey H."/>
            <person name="Bowyer P."/>
            <person name="Cotty P.J."/>
            <person name="Dyer P.S."/>
            <person name="Egan A."/>
            <person name="Galens K."/>
            <person name="Fraser-Liggett C.M."/>
            <person name="Haas B.J."/>
            <person name="Inman J.M."/>
            <person name="Kent R."/>
            <person name="Lemieux S."/>
            <person name="Malavazi I."/>
            <person name="Orvis J."/>
            <person name="Roemer T."/>
            <person name="Ronning C.M."/>
            <person name="Sundaram J.P."/>
            <person name="Sutton G."/>
            <person name="Turner G."/>
            <person name="Venter J.C."/>
            <person name="White O.R."/>
            <person name="Whitty B.R."/>
            <person name="Youngman P."/>
            <person name="Wolfe K.H."/>
            <person name="Goldman G.H."/>
            <person name="Wortman J.R."/>
            <person name="Jiang B."/>
            <person name="Denning D.W."/>
            <person name="Nierman W.C."/>
        </authorList>
    </citation>
    <scope>NUCLEOTIDE SEQUENCE [LARGE SCALE GENOMIC DNA]</scope>
    <source>
        <strain evidence="2">ATCC 1007 / CBS 513.65 / DSM 816 / NCTC 3887 / NRRL 1</strain>
    </source>
</reference>
<accession>A1CLS6</accession>
<dbReference type="EMBL" id="DS027057">
    <property type="protein sequence ID" value="EAW09055.1"/>
    <property type="molecule type" value="Genomic_DNA"/>
</dbReference>
<dbReference type="KEGG" id="act:ACLA_078030"/>
<name>A1CLS6_ASPCL</name>
<dbReference type="GeneID" id="4702617"/>
<dbReference type="HOGENOM" id="CLU_2775483_0_0_1"/>
<gene>
    <name evidence="1" type="ORF">ACLA_078030</name>
</gene>
<evidence type="ECO:0000313" key="1">
    <source>
        <dbReference type="EMBL" id="EAW09055.1"/>
    </source>
</evidence>
<proteinExistence type="predicted"/>
<organism evidence="1 2">
    <name type="scientific">Aspergillus clavatus (strain ATCC 1007 / CBS 513.65 / DSM 816 / NCTC 3887 / NRRL 1 / QM 1276 / 107)</name>
    <dbReference type="NCBI Taxonomy" id="344612"/>
    <lineage>
        <taxon>Eukaryota</taxon>
        <taxon>Fungi</taxon>
        <taxon>Dikarya</taxon>
        <taxon>Ascomycota</taxon>
        <taxon>Pezizomycotina</taxon>
        <taxon>Eurotiomycetes</taxon>
        <taxon>Eurotiomycetidae</taxon>
        <taxon>Eurotiales</taxon>
        <taxon>Aspergillaceae</taxon>
        <taxon>Aspergillus</taxon>
        <taxon>Aspergillus subgen. Fumigati</taxon>
    </lineage>
</organism>